<protein>
    <recommendedName>
        <fullName evidence="4">UBX domain-containing protein</fullName>
    </recommendedName>
</protein>
<proteinExistence type="predicted"/>
<dbReference type="Proteomes" id="UP000001542">
    <property type="component" value="Unassembled WGS sequence"/>
</dbReference>
<organism evidence="2 3">
    <name type="scientific">Trichomonas vaginalis (strain ATCC PRA-98 / G3)</name>
    <dbReference type="NCBI Taxonomy" id="412133"/>
    <lineage>
        <taxon>Eukaryota</taxon>
        <taxon>Metamonada</taxon>
        <taxon>Parabasalia</taxon>
        <taxon>Trichomonadida</taxon>
        <taxon>Trichomonadidae</taxon>
        <taxon>Trichomonas</taxon>
    </lineage>
</organism>
<keyword evidence="3" id="KW-1185">Reference proteome</keyword>
<reference evidence="2" key="2">
    <citation type="journal article" date="2007" name="Science">
        <title>Draft genome sequence of the sexually transmitted pathogen Trichomonas vaginalis.</title>
        <authorList>
            <person name="Carlton J.M."/>
            <person name="Hirt R.P."/>
            <person name="Silva J.C."/>
            <person name="Delcher A.L."/>
            <person name="Schatz M."/>
            <person name="Zhao Q."/>
            <person name="Wortman J.R."/>
            <person name="Bidwell S.L."/>
            <person name="Alsmark U.C.M."/>
            <person name="Besteiro S."/>
            <person name="Sicheritz-Ponten T."/>
            <person name="Noel C.J."/>
            <person name="Dacks J.B."/>
            <person name="Foster P.G."/>
            <person name="Simillion C."/>
            <person name="Van de Peer Y."/>
            <person name="Miranda-Saavedra D."/>
            <person name="Barton G.J."/>
            <person name="Westrop G.D."/>
            <person name="Mueller S."/>
            <person name="Dessi D."/>
            <person name="Fiori P.L."/>
            <person name="Ren Q."/>
            <person name="Paulsen I."/>
            <person name="Zhang H."/>
            <person name="Bastida-Corcuera F.D."/>
            <person name="Simoes-Barbosa A."/>
            <person name="Brown M.T."/>
            <person name="Hayes R.D."/>
            <person name="Mukherjee M."/>
            <person name="Okumura C.Y."/>
            <person name="Schneider R."/>
            <person name="Smith A.J."/>
            <person name="Vanacova S."/>
            <person name="Villalvazo M."/>
            <person name="Haas B.J."/>
            <person name="Pertea M."/>
            <person name="Feldblyum T.V."/>
            <person name="Utterback T.R."/>
            <person name="Shu C.L."/>
            <person name="Osoegawa K."/>
            <person name="de Jong P.J."/>
            <person name="Hrdy I."/>
            <person name="Horvathova L."/>
            <person name="Zubacova Z."/>
            <person name="Dolezal P."/>
            <person name="Malik S.B."/>
            <person name="Logsdon J.M. Jr."/>
            <person name="Henze K."/>
            <person name="Gupta A."/>
            <person name="Wang C.C."/>
            <person name="Dunne R.L."/>
            <person name="Upcroft J.A."/>
            <person name="Upcroft P."/>
            <person name="White O."/>
            <person name="Salzberg S.L."/>
            <person name="Tang P."/>
            <person name="Chiu C.-H."/>
            <person name="Lee Y.-S."/>
            <person name="Embley T.M."/>
            <person name="Coombs G.H."/>
            <person name="Mottram J.C."/>
            <person name="Tachezy J."/>
            <person name="Fraser-Liggett C.M."/>
            <person name="Johnson P.J."/>
        </authorList>
    </citation>
    <scope>NUCLEOTIDE SEQUENCE [LARGE SCALE GENOMIC DNA]</scope>
    <source>
        <strain evidence="2">G3</strain>
    </source>
</reference>
<accession>A2F714</accession>
<dbReference type="InParanoid" id="A2F714"/>
<dbReference type="VEuPathDB" id="TrichDB:TVAGG3_0965240"/>
<gene>
    <name evidence="2" type="ORF">TVAG_152380</name>
</gene>
<evidence type="ECO:0000313" key="3">
    <source>
        <dbReference type="Proteomes" id="UP000001542"/>
    </source>
</evidence>
<keyword evidence="1" id="KW-0175">Coiled coil</keyword>
<feature type="coiled-coil region" evidence="1">
    <location>
        <begin position="135"/>
        <end position="172"/>
    </location>
</feature>
<reference evidence="2" key="1">
    <citation type="submission" date="2006-10" db="EMBL/GenBank/DDBJ databases">
        <authorList>
            <person name="Amadeo P."/>
            <person name="Zhao Q."/>
            <person name="Wortman J."/>
            <person name="Fraser-Liggett C."/>
            <person name="Carlton J."/>
        </authorList>
    </citation>
    <scope>NUCLEOTIDE SEQUENCE</scope>
    <source>
        <strain evidence="2">G3</strain>
    </source>
</reference>
<dbReference type="AlphaFoldDB" id="A2F714"/>
<sequence length="274" mass="32463">MTDRWQWVDAFREANIPTAVLMNMPEDDFKKYSRFLIDAGIAPVNYLNTVEDKDPEQEELDKIIEESKRIKEKNDKSQFSDYRYNPKGICESIYDVNSSPKRNEENEVKKQSDIPKAYVWDEDNVEESNKMLSKLQESQYKEFEAEQLKKQAEEEKIRIEKLKQNYNDQISQSNRMDIKRENIEKYENLPPEPEDGKPMAILLPDNTRIARKCNVFDDAKDIFTIVEGQKMMYEKDDSMKKFKIIFGINNEMKRDIPLNEQGINGRTLFKVLEE</sequence>
<evidence type="ECO:0000313" key="2">
    <source>
        <dbReference type="EMBL" id="EAX99319.1"/>
    </source>
</evidence>
<dbReference type="EMBL" id="DS113642">
    <property type="protein sequence ID" value="EAX99319.1"/>
    <property type="molecule type" value="Genomic_DNA"/>
</dbReference>
<dbReference type="VEuPathDB" id="TrichDB:TVAG_152380"/>
<evidence type="ECO:0000256" key="1">
    <source>
        <dbReference type="SAM" id="Coils"/>
    </source>
</evidence>
<name>A2F714_TRIV3</name>
<evidence type="ECO:0008006" key="4">
    <source>
        <dbReference type="Google" id="ProtNLM"/>
    </source>
</evidence>